<dbReference type="EMBL" id="CP011125">
    <property type="protein sequence ID" value="AKF08856.1"/>
    <property type="molecule type" value="Genomic_DNA"/>
</dbReference>
<accession>A0A0F6W6M8</accession>
<protein>
    <submittedName>
        <fullName evidence="1">Uncharacterized protein</fullName>
    </submittedName>
</protein>
<keyword evidence="2" id="KW-1185">Reference proteome</keyword>
<dbReference type="STRING" id="927083.DB32_006005"/>
<proteinExistence type="predicted"/>
<evidence type="ECO:0000313" key="1">
    <source>
        <dbReference type="EMBL" id="AKF08856.1"/>
    </source>
</evidence>
<dbReference type="AlphaFoldDB" id="A0A0F6W6M8"/>
<dbReference type="KEGG" id="samy:DB32_006005"/>
<dbReference type="Proteomes" id="UP000034883">
    <property type="component" value="Chromosome"/>
</dbReference>
<sequence>MLRVAETGALLERDGRVVESVIVLPHGVRAAGERLATSLGLEVAS</sequence>
<name>A0A0F6W6M8_9BACT</name>
<organism evidence="1 2">
    <name type="scientific">Sandaracinus amylolyticus</name>
    <dbReference type="NCBI Taxonomy" id="927083"/>
    <lineage>
        <taxon>Bacteria</taxon>
        <taxon>Pseudomonadati</taxon>
        <taxon>Myxococcota</taxon>
        <taxon>Polyangia</taxon>
        <taxon>Polyangiales</taxon>
        <taxon>Sandaracinaceae</taxon>
        <taxon>Sandaracinus</taxon>
    </lineage>
</organism>
<reference evidence="1 2" key="1">
    <citation type="submission" date="2015-03" db="EMBL/GenBank/DDBJ databases">
        <title>Genome assembly of Sandaracinus amylolyticus DSM 53668.</title>
        <authorList>
            <person name="Sharma G."/>
            <person name="Subramanian S."/>
        </authorList>
    </citation>
    <scope>NUCLEOTIDE SEQUENCE [LARGE SCALE GENOMIC DNA]</scope>
    <source>
        <strain evidence="1 2">DSM 53668</strain>
    </source>
</reference>
<evidence type="ECO:0000313" key="2">
    <source>
        <dbReference type="Proteomes" id="UP000034883"/>
    </source>
</evidence>
<gene>
    <name evidence="1" type="ORF">DB32_006005</name>
</gene>